<dbReference type="InterPro" id="IPR003399">
    <property type="entry name" value="Mce/MlaD"/>
</dbReference>
<organism evidence="3 4">
    <name type="scientific">Patulibacter brassicae</name>
    <dbReference type="NCBI Taxonomy" id="1705717"/>
    <lineage>
        <taxon>Bacteria</taxon>
        <taxon>Bacillati</taxon>
        <taxon>Actinomycetota</taxon>
        <taxon>Thermoleophilia</taxon>
        <taxon>Solirubrobacterales</taxon>
        <taxon>Patulibacteraceae</taxon>
        <taxon>Patulibacter</taxon>
    </lineage>
</organism>
<evidence type="ECO:0000313" key="4">
    <source>
        <dbReference type="Proteomes" id="UP001277761"/>
    </source>
</evidence>
<dbReference type="PANTHER" id="PTHR33371">
    <property type="entry name" value="INTERMEMBRANE PHOSPHOLIPID TRANSPORT SYSTEM BINDING PROTEIN MLAD-RELATED"/>
    <property type="match status" value="1"/>
</dbReference>
<feature type="compositionally biased region" description="Basic and acidic residues" evidence="1">
    <location>
        <begin position="480"/>
        <end position="489"/>
    </location>
</feature>
<name>A0ABU4VQV2_9ACTN</name>
<evidence type="ECO:0000313" key="3">
    <source>
        <dbReference type="EMBL" id="MDX8153258.1"/>
    </source>
</evidence>
<protein>
    <submittedName>
        <fullName evidence="3">MlaD family protein</fullName>
    </submittedName>
</protein>
<evidence type="ECO:0000259" key="2">
    <source>
        <dbReference type="Pfam" id="PF02470"/>
    </source>
</evidence>
<dbReference type="EMBL" id="JAXAVX010000012">
    <property type="protein sequence ID" value="MDX8153258.1"/>
    <property type="molecule type" value="Genomic_DNA"/>
</dbReference>
<feature type="region of interest" description="Disordered" evidence="1">
    <location>
        <begin position="465"/>
        <end position="489"/>
    </location>
</feature>
<comment type="caution">
    <text evidence="3">The sequence shown here is derived from an EMBL/GenBank/DDBJ whole genome shotgun (WGS) entry which is preliminary data.</text>
</comment>
<dbReference type="InterPro" id="IPR052336">
    <property type="entry name" value="MlaD_Phospholipid_Transporter"/>
</dbReference>
<accession>A0ABU4VQV2</accession>
<feature type="region of interest" description="Disordered" evidence="1">
    <location>
        <begin position="416"/>
        <end position="438"/>
    </location>
</feature>
<sequence>MPSSFRLPQLLAVVAVLATVAAAALWLTRDDAYVVRAEFENAGLVVAGGRVEVAGVQIGRIRQVDLAPDGNASLELAITDDRFKPLHRGTKASIRAVGQATITNRYVQLSPAPSSAPALPDGGTIGSEDTFGIVDLDQVLNAVDPPTRRRLQRLIGNSRDVYAGSGAEVFNRMLGELDPSLARVGGLLRDLASGREEIEGMIRAGARVTDALRDRRDPLADATERTAVTMRAIADQGDAMARVLQRAPAVLRRAGGTLTATADTVQELRPTLRAVAPSQPAFRRALRAIPPALDGGDPALARLNALIPPLRTALDALPALRRPTVDALASTQRALDGAMPILEGLRYYSSDIVLGVVNGLLGISSGPYNRYGHYFKVEFMQSPQTAIGGVLSQVVPALTSVSGIVPGVLNTQIDQRRRCPGSNAPPAPDGSNPWYPKAGICDPTQSMSGLVNSPTAICRTASDCVGDRRSLKPDPTGLEDLERARRGDR</sequence>
<gene>
    <name evidence="3" type="ORF">SK069_16790</name>
</gene>
<keyword evidence="4" id="KW-1185">Reference proteome</keyword>
<proteinExistence type="predicted"/>
<evidence type="ECO:0000256" key="1">
    <source>
        <dbReference type="SAM" id="MobiDB-lite"/>
    </source>
</evidence>
<reference evidence="3 4" key="1">
    <citation type="submission" date="2023-11" db="EMBL/GenBank/DDBJ databases">
        <authorList>
            <person name="Xu M."/>
            <person name="Jiang T."/>
        </authorList>
    </citation>
    <scope>NUCLEOTIDE SEQUENCE [LARGE SCALE GENOMIC DNA]</scope>
    <source>
        <strain evidence="3 4">SD</strain>
    </source>
</reference>
<dbReference type="PANTHER" id="PTHR33371:SF4">
    <property type="entry name" value="INTERMEMBRANE PHOSPHOLIPID TRANSPORT SYSTEM BINDING PROTEIN MLAD"/>
    <property type="match status" value="1"/>
</dbReference>
<feature type="domain" description="Mce/MlaD" evidence="2">
    <location>
        <begin position="32"/>
        <end position="111"/>
    </location>
</feature>
<dbReference type="RefSeq" id="WP_319955407.1">
    <property type="nucleotide sequence ID" value="NZ_JAXAVX010000012.1"/>
</dbReference>
<dbReference type="Proteomes" id="UP001277761">
    <property type="component" value="Unassembled WGS sequence"/>
</dbReference>
<dbReference type="Pfam" id="PF02470">
    <property type="entry name" value="MlaD"/>
    <property type="match status" value="1"/>
</dbReference>